<sequence length="472" mass="53692">MNPFTLTVEAFVTMLIPSSISSLKPLMTTNYEVVSIAELSEQIQAYSQERFTGWLDLKLENIQDQQWRLYFCLGSLIWGTSTVHPIRRWYRQLSRHCPRVVAGKESTPRHWPDYDVLADWVKQGKFQPEQLQAVVEDQIMEILFDIIQWGEQLRYRSGGERLSGGELLYRRCLGENPKDSKIVMIPAVQAWRYALKLWEAWQRAGLEDVSPNLAPVLLKPEKLREQTSLIVYRNLSTLADGNQTFRDLSVKMNRNLLALIQPILPCVRQGLIGLRKVEDFSYSLKRTTSTTDKPRESTTAVNPEQPVNPKHQASGPLVACIDDSRIDSLAMHKILTEAGYRCINIYDPVQALPILLEKKPDLIFLDLVMPVANGYEICSQIRRISVLKDTPVIILTSNDGIVDRVRAKMVGSSGFLAKPINAEKMLNMLRVHLQKSIQSSTPIPSMKDKSEDPLSTQSHQSQLIDKSFPQPL</sequence>
<dbReference type="STRING" id="1173027.Mic7113_1906"/>
<keyword evidence="1 2" id="KW-0597">Phosphoprotein</keyword>
<evidence type="ECO:0000313" key="5">
    <source>
        <dbReference type="EMBL" id="AFZ17760.1"/>
    </source>
</evidence>
<dbReference type="KEGG" id="mic:Mic7113_1906"/>
<evidence type="ECO:0000313" key="6">
    <source>
        <dbReference type="Proteomes" id="UP000010471"/>
    </source>
</evidence>
<dbReference type="GO" id="GO:0000160">
    <property type="term" value="P:phosphorelay signal transduction system"/>
    <property type="evidence" value="ECO:0007669"/>
    <property type="project" value="InterPro"/>
</dbReference>
<evidence type="ECO:0000256" key="3">
    <source>
        <dbReference type="SAM" id="MobiDB-lite"/>
    </source>
</evidence>
<name>K9WBJ3_9CYAN</name>
<dbReference type="eggNOG" id="COG3706">
    <property type="taxonomic scope" value="Bacteria"/>
</dbReference>
<feature type="compositionally biased region" description="Polar residues" evidence="3">
    <location>
        <begin position="453"/>
        <end position="464"/>
    </location>
</feature>
<dbReference type="HOGENOM" id="CLU_031371_0_0_3"/>
<accession>K9WBJ3</accession>
<dbReference type="PIRSF" id="PIRSF005897">
    <property type="entry name" value="RR_PatA"/>
    <property type="match status" value="1"/>
</dbReference>
<organism evidence="5 6">
    <name type="scientific">Allocoleopsis franciscana PCC 7113</name>
    <dbReference type="NCBI Taxonomy" id="1173027"/>
    <lineage>
        <taxon>Bacteria</taxon>
        <taxon>Bacillati</taxon>
        <taxon>Cyanobacteriota</taxon>
        <taxon>Cyanophyceae</taxon>
        <taxon>Coleofasciculales</taxon>
        <taxon>Coleofasciculaceae</taxon>
        <taxon>Allocoleopsis</taxon>
        <taxon>Allocoleopsis franciscana</taxon>
    </lineage>
</organism>
<dbReference type="Pfam" id="PF14332">
    <property type="entry name" value="DUF4388"/>
    <property type="match status" value="1"/>
</dbReference>
<evidence type="ECO:0000256" key="2">
    <source>
        <dbReference type="PROSITE-ProRule" id="PRU00169"/>
    </source>
</evidence>
<protein>
    <submittedName>
        <fullName evidence="5">Response regulator containing a CheY-like receiver domain and a GGDEF domain</fullName>
    </submittedName>
</protein>
<reference evidence="5 6" key="1">
    <citation type="submission" date="2012-06" db="EMBL/GenBank/DDBJ databases">
        <title>Finished chromosome of genome of Microcoleus sp. PCC 7113.</title>
        <authorList>
            <consortium name="US DOE Joint Genome Institute"/>
            <person name="Gugger M."/>
            <person name="Coursin T."/>
            <person name="Rippka R."/>
            <person name="Tandeau De Marsac N."/>
            <person name="Huntemann M."/>
            <person name="Wei C.-L."/>
            <person name="Han J."/>
            <person name="Detter J.C."/>
            <person name="Han C."/>
            <person name="Tapia R."/>
            <person name="Chen A."/>
            <person name="Kyrpides N."/>
            <person name="Mavromatis K."/>
            <person name="Markowitz V."/>
            <person name="Szeto E."/>
            <person name="Ivanova N."/>
            <person name="Pagani I."/>
            <person name="Pati A."/>
            <person name="Goodwin L."/>
            <person name="Nordberg H.P."/>
            <person name="Cantor M.N."/>
            <person name="Hua S.X."/>
            <person name="Woyke T."/>
            <person name="Kerfeld C.A."/>
        </authorList>
    </citation>
    <scope>NUCLEOTIDE SEQUENCE [LARGE SCALE GENOMIC DNA]</scope>
    <source>
        <strain evidence="5 6">PCC 7113</strain>
    </source>
</reference>
<feature type="compositionally biased region" description="Polar residues" evidence="3">
    <location>
        <begin position="286"/>
        <end position="302"/>
    </location>
</feature>
<gene>
    <name evidence="5" type="ORF">Mic7113_1906</name>
</gene>
<feature type="modified residue" description="4-aspartylphosphate" evidence="2">
    <location>
        <position position="366"/>
    </location>
</feature>
<dbReference type="SMART" id="SM00448">
    <property type="entry name" value="REC"/>
    <property type="match status" value="1"/>
</dbReference>
<feature type="region of interest" description="Disordered" evidence="3">
    <location>
        <begin position="286"/>
        <end position="313"/>
    </location>
</feature>
<feature type="domain" description="Response regulatory" evidence="4">
    <location>
        <begin position="317"/>
        <end position="433"/>
    </location>
</feature>
<dbReference type="Pfam" id="PF00072">
    <property type="entry name" value="Response_reg"/>
    <property type="match status" value="1"/>
</dbReference>
<feature type="region of interest" description="Disordered" evidence="3">
    <location>
        <begin position="439"/>
        <end position="472"/>
    </location>
</feature>
<dbReference type="InterPro" id="IPR025497">
    <property type="entry name" value="PatA-like_N"/>
</dbReference>
<dbReference type="InterPro" id="IPR024186">
    <property type="entry name" value="Sig_transdc_resp-reg_PatA"/>
</dbReference>
<evidence type="ECO:0000259" key="4">
    <source>
        <dbReference type="PROSITE" id="PS50110"/>
    </source>
</evidence>
<dbReference type="Gene3D" id="3.40.50.2300">
    <property type="match status" value="1"/>
</dbReference>
<dbReference type="SUPFAM" id="SSF52172">
    <property type="entry name" value="CheY-like"/>
    <property type="match status" value="1"/>
</dbReference>
<proteinExistence type="predicted"/>
<dbReference type="InterPro" id="IPR001789">
    <property type="entry name" value="Sig_transdc_resp-reg_receiver"/>
</dbReference>
<dbReference type="PANTHER" id="PTHR44591">
    <property type="entry name" value="STRESS RESPONSE REGULATOR PROTEIN 1"/>
    <property type="match status" value="1"/>
</dbReference>
<dbReference type="PROSITE" id="PS50110">
    <property type="entry name" value="RESPONSE_REGULATORY"/>
    <property type="match status" value="1"/>
</dbReference>
<dbReference type="InterPro" id="IPR011006">
    <property type="entry name" value="CheY-like_superfamily"/>
</dbReference>
<dbReference type="PATRIC" id="fig|1173027.3.peg.2108"/>
<evidence type="ECO:0000256" key="1">
    <source>
        <dbReference type="ARBA" id="ARBA00022553"/>
    </source>
</evidence>
<keyword evidence="6" id="KW-1185">Reference proteome</keyword>
<dbReference type="EMBL" id="CP003630">
    <property type="protein sequence ID" value="AFZ17760.1"/>
    <property type="molecule type" value="Genomic_DNA"/>
</dbReference>
<dbReference type="InterPro" id="IPR050595">
    <property type="entry name" value="Bact_response_regulator"/>
</dbReference>
<dbReference type="PANTHER" id="PTHR44591:SF23">
    <property type="entry name" value="CHEY SUBFAMILY"/>
    <property type="match status" value="1"/>
</dbReference>
<dbReference type="AlphaFoldDB" id="K9WBJ3"/>
<dbReference type="Proteomes" id="UP000010471">
    <property type="component" value="Chromosome"/>
</dbReference>